<dbReference type="InterPro" id="IPR010982">
    <property type="entry name" value="Lambda_DNA-bd_dom_sf"/>
</dbReference>
<dbReference type="Pfam" id="PF13424">
    <property type="entry name" value="TPR_12"/>
    <property type="match status" value="4"/>
</dbReference>
<keyword evidence="1" id="KW-0802">TPR repeat</keyword>
<dbReference type="Pfam" id="PF13191">
    <property type="entry name" value="AAA_16"/>
    <property type="match status" value="1"/>
</dbReference>
<feature type="domain" description="Orc1-like AAA ATPase" evidence="3">
    <location>
        <begin position="113"/>
        <end position="216"/>
    </location>
</feature>
<evidence type="ECO:0000256" key="1">
    <source>
        <dbReference type="PROSITE-ProRule" id="PRU00339"/>
    </source>
</evidence>
<protein>
    <submittedName>
        <fullName evidence="4">Tetratricopeptide repeat protein</fullName>
    </submittedName>
</protein>
<dbReference type="InterPro" id="IPR019734">
    <property type="entry name" value="TPR_rpt"/>
</dbReference>
<dbReference type="InterPro" id="IPR001387">
    <property type="entry name" value="Cro/C1-type_HTH"/>
</dbReference>
<feature type="repeat" description="TPR" evidence="1">
    <location>
        <begin position="676"/>
        <end position="709"/>
    </location>
</feature>
<reference evidence="4 5" key="1">
    <citation type="journal article" date="2019" name="Int. J. Syst. Evol. Microbiol.">
        <title>The Global Catalogue of Microorganisms (GCM) 10K type strain sequencing project: providing services to taxonomists for standard genome sequencing and annotation.</title>
        <authorList>
            <consortium name="The Broad Institute Genomics Platform"/>
            <consortium name="The Broad Institute Genome Sequencing Center for Infectious Disease"/>
            <person name="Wu L."/>
            <person name="Ma J."/>
        </authorList>
    </citation>
    <scope>NUCLEOTIDE SEQUENCE [LARGE SCALE GENOMIC DNA]</scope>
    <source>
        <strain evidence="4 5">JCM 4531</strain>
    </source>
</reference>
<dbReference type="CDD" id="cd00093">
    <property type="entry name" value="HTH_XRE"/>
    <property type="match status" value="1"/>
</dbReference>
<evidence type="ECO:0000313" key="4">
    <source>
        <dbReference type="EMBL" id="GAA2700094.1"/>
    </source>
</evidence>
<organism evidence="4 5">
    <name type="scientific">Streptomyces violaceolatus</name>
    <dbReference type="NCBI Taxonomy" id="67378"/>
    <lineage>
        <taxon>Bacteria</taxon>
        <taxon>Bacillati</taxon>
        <taxon>Actinomycetota</taxon>
        <taxon>Actinomycetes</taxon>
        <taxon>Kitasatosporales</taxon>
        <taxon>Streptomycetaceae</taxon>
        <taxon>Streptomyces</taxon>
        <taxon>Streptomyces violaceoruber group</taxon>
    </lineage>
</organism>
<dbReference type="SUPFAM" id="SSF47413">
    <property type="entry name" value="lambda repressor-like DNA-binding domains"/>
    <property type="match status" value="1"/>
</dbReference>
<keyword evidence="5" id="KW-1185">Reference proteome</keyword>
<dbReference type="PANTHER" id="PTHR47691">
    <property type="entry name" value="REGULATOR-RELATED"/>
    <property type="match status" value="1"/>
</dbReference>
<comment type="caution">
    <text evidence="4">The sequence shown here is derived from an EMBL/GenBank/DDBJ whole genome shotgun (WGS) entry which is preliminary data.</text>
</comment>
<evidence type="ECO:0000259" key="3">
    <source>
        <dbReference type="Pfam" id="PF13191"/>
    </source>
</evidence>
<proteinExistence type="predicted"/>
<evidence type="ECO:0000256" key="2">
    <source>
        <dbReference type="SAM" id="MobiDB-lite"/>
    </source>
</evidence>
<dbReference type="PROSITE" id="PS50005">
    <property type="entry name" value="TPR"/>
    <property type="match status" value="2"/>
</dbReference>
<dbReference type="SMART" id="SM00028">
    <property type="entry name" value="TPR"/>
    <property type="match status" value="9"/>
</dbReference>
<dbReference type="PANTHER" id="PTHR47691:SF3">
    <property type="entry name" value="HTH-TYPE TRANSCRIPTIONAL REGULATOR RV0890C-RELATED"/>
    <property type="match status" value="1"/>
</dbReference>
<dbReference type="EMBL" id="BAAASK010000031">
    <property type="protein sequence ID" value="GAA2700094.1"/>
    <property type="molecule type" value="Genomic_DNA"/>
</dbReference>
<dbReference type="InterPro" id="IPR041664">
    <property type="entry name" value="AAA_16"/>
</dbReference>
<feature type="repeat" description="TPR" evidence="1">
    <location>
        <begin position="596"/>
        <end position="629"/>
    </location>
</feature>
<dbReference type="SUPFAM" id="SSF48452">
    <property type="entry name" value="TPR-like"/>
    <property type="match status" value="2"/>
</dbReference>
<dbReference type="RefSeq" id="WP_344572324.1">
    <property type="nucleotide sequence ID" value="NZ_BAAASK010000031.1"/>
</dbReference>
<name>A0ABN3TEC1_9ACTN</name>
<dbReference type="SUPFAM" id="SSF52540">
    <property type="entry name" value="P-loop containing nucleoside triphosphate hydrolases"/>
    <property type="match status" value="1"/>
</dbReference>
<dbReference type="Proteomes" id="UP001499989">
    <property type="component" value="Unassembled WGS sequence"/>
</dbReference>
<dbReference type="InterPro" id="IPR027417">
    <property type="entry name" value="P-loop_NTPase"/>
</dbReference>
<dbReference type="Gene3D" id="1.10.260.40">
    <property type="entry name" value="lambda repressor-like DNA-binding domains"/>
    <property type="match status" value="1"/>
</dbReference>
<dbReference type="InterPro" id="IPR011990">
    <property type="entry name" value="TPR-like_helical_dom_sf"/>
</dbReference>
<accession>A0ABN3TEC1</accession>
<gene>
    <name evidence="4" type="ORF">GCM10010310_67860</name>
</gene>
<evidence type="ECO:0000313" key="5">
    <source>
        <dbReference type="Proteomes" id="UP001499989"/>
    </source>
</evidence>
<sequence>MTDPQKRALGLELARLRHEAGLRQIDLQKPTGKTDSTISAIERGQWKRGIDSFLVERYVDHCLKAIGGSKGVSATRRRHVLALFKALDELSATADVASQVPPRNQLPRDTPHFTGRERELSRLTDAVRTARAQDKVIAVHAVDGKPGVGKSAFVTHAAHTLRGRFPDGQLFVNLHAFSTERSVTPSEALTELLSAVGVPPGQLPNTLEKRATLWRTVMADRRVLLVLDNALDDVQVRPLLPGSPSSLVLVTSRHRMTGLDAVTIALDVLPPDEAAHMFHRTAQRSLPPGSPVGELMELAGHLPLAIALLGARMRNRKALTVEHLVAEMRDGVNRLRSLRVRNVEAAAAFELSYRALPPDRQEFFTTLGLHPGPDLDAYAGAALTAGRLRDTTRQMEALYDDNLLDEHVLGRYQLHDLIAEYLRGLSEDRDPGLRRNAVNRLLDYFQDAALNADRLLQNAATAPTPATLVPVARPVRDHDGLPPLTDRKAAMTWMALERGNLLACLRTASDSPPRVVKLTAAMSQHLRLSGPWDIAARLHEDAVTAARAMSDQAAEATALLELGSAHRNHGEYPQAEKATGAALDAFSASGDQRGQAAALLELGSAYYLTGRSSDAADRFRRALELSRATGDRLGVADALVELGTLAYLRDDYAEAERKLTEGLVLHEELDNVLGRVTALKNLGNAFYFMDRYDSALNTLGKALALSQELGIALVEAQTTTKLGSVLRLMGRYEESVEMFVKARKLAVRLADRSLEAELLIDYGAALHKLGRGGEAEDAFAGSLTLFEAIGEELGMACALKELADMLLDSGRPTEARQRLEEAQDLYGKLDERLGLAATNNSLGKLELAAGRTAESSASHASALAIARELGNPLEEAGALAGLGRAADAAGDADTARERLREALRIQRSIGAAEASATAVLLDELTPAEPGKGSPSPGDGGEPAPPQALVQ</sequence>
<dbReference type="Gene3D" id="3.40.50.300">
    <property type="entry name" value="P-loop containing nucleotide triphosphate hydrolases"/>
    <property type="match status" value="1"/>
</dbReference>
<dbReference type="PRINTS" id="PR00364">
    <property type="entry name" value="DISEASERSIST"/>
</dbReference>
<feature type="region of interest" description="Disordered" evidence="2">
    <location>
        <begin position="921"/>
        <end position="950"/>
    </location>
</feature>
<dbReference type="Gene3D" id="1.25.40.10">
    <property type="entry name" value="Tetratricopeptide repeat domain"/>
    <property type="match status" value="3"/>
</dbReference>